<evidence type="ECO:0000313" key="3">
    <source>
        <dbReference type="Proteomes" id="UP001231941"/>
    </source>
</evidence>
<dbReference type="RefSeq" id="WP_305991199.1">
    <property type="nucleotide sequence ID" value="NZ_JAVAMP010000002.1"/>
</dbReference>
<protein>
    <submittedName>
        <fullName evidence="2">Uncharacterized protein</fullName>
    </submittedName>
</protein>
<evidence type="ECO:0000256" key="1">
    <source>
        <dbReference type="SAM" id="Phobius"/>
    </source>
</evidence>
<sequence length="179" mass="20821">MRTLSWLSIIIIVGVAFVPLYIFTFIFSGFSYMVISDVPADRSWKISWIYYGILFSIIPYYTIGSILSFIKNKNKHVLAIVSLFTIFIVEKVGFVLFGLLVAKGFPTSWYGEDFPNAGFRLLSEEFPFYSQPIVYYYIIIGTIVGYMFLYAGLHFQKSKLYKKYGEKILKKAQHRMKKI</sequence>
<dbReference type="EMBL" id="JAVAMP010000002">
    <property type="protein sequence ID" value="MDP5273904.1"/>
    <property type="molecule type" value="Genomic_DNA"/>
</dbReference>
<name>A0ABT9IX05_9BACL</name>
<evidence type="ECO:0000313" key="2">
    <source>
        <dbReference type="EMBL" id="MDP5273904.1"/>
    </source>
</evidence>
<reference evidence="2 3" key="1">
    <citation type="submission" date="2023-08" db="EMBL/GenBank/DDBJ databases">
        <authorList>
            <person name="Park J.-S."/>
        </authorList>
    </citation>
    <scope>NUCLEOTIDE SEQUENCE [LARGE SCALE GENOMIC DNA]</scope>
    <source>
        <strain evidence="2 3">2205SS18-9</strain>
    </source>
</reference>
<keyword evidence="1" id="KW-1133">Transmembrane helix</keyword>
<dbReference type="Proteomes" id="UP001231941">
    <property type="component" value="Unassembled WGS sequence"/>
</dbReference>
<keyword evidence="1" id="KW-0472">Membrane</keyword>
<gene>
    <name evidence="2" type="ORF">Q5Y73_07290</name>
</gene>
<organism evidence="2 3">
    <name type="scientific">Chengkuizengella axinellae</name>
    <dbReference type="NCBI Taxonomy" id="3064388"/>
    <lineage>
        <taxon>Bacteria</taxon>
        <taxon>Bacillati</taxon>
        <taxon>Bacillota</taxon>
        <taxon>Bacilli</taxon>
        <taxon>Bacillales</taxon>
        <taxon>Paenibacillaceae</taxon>
        <taxon>Chengkuizengella</taxon>
    </lineage>
</organism>
<keyword evidence="3" id="KW-1185">Reference proteome</keyword>
<feature type="transmembrane region" description="Helical" evidence="1">
    <location>
        <begin position="48"/>
        <end position="70"/>
    </location>
</feature>
<feature type="transmembrane region" description="Helical" evidence="1">
    <location>
        <begin position="7"/>
        <end position="28"/>
    </location>
</feature>
<keyword evidence="1" id="KW-0812">Transmembrane</keyword>
<accession>A0ABT9IX05</accession>
<feature type="transmembrane region" description="Helical" evidence="1">
    <location>
        <begin position="77"/>
        <end position="102"/>
    </location>
</feature>
<proteinExistence type="predicted"/>
<feature type="transmembrane region" description="Helical" evidence="1">
    <location>
        <begin position="133"/>
        <end position="153"/>
    </location>
</feature>
<comment type="caution">
    <text evidence="2">The sequence shown here is derived from an EMBL/GenBank/DDBJ whole genome shotgun (WGS) entry which is preliminary data.</text>
</comment>